<dbReference type="CDD" id="cd04301">
    <property type="entry name" value="NAT_SF"/>
    <property type="match status" value="1"/>
</dbReference>
<dbReference type="Pfam" id="PF00583">
    <property type="entry name" value="Acetyltransf_1"/>
    <property type="match status" value="1"/>
</dbReference>
<name>A0ABN1RBF2_9ACTN</name>
<dbReference type="PROSITE" id="PS51186">
    <property type="entry name" value="GNAT"/>
    <property type="match status" value="1"/>
</dbReference>
<accession>A0ABN1RBF2</accession>
<dbReference type="EMBL" id="BAAAHK010000017">
    <property type="protein sequence ID" value="GAA0954450.1"/>
    <property type="molecule type" value="Genomic_DNA"/>
</dbReference>
<dbReference type="InterPro" id="IPR000182">
    <property type="entry name" value="GNAT_dom"/>
</dbReference>
<dbReference type="Proteomes" id="UP001500542">
    <property type="component" value="Unassembled WGS sequence"/>
</dbReference>
<evidence type="ECO:0000259" key="1">
    <source>
        <dbReference type="PROSITE" id="PS51186"/>
    </source>
</evidence>
<keyword evidence="3" id="KW-1185">Reference proteome</keyword>
<evidence type="ECO:0000313" key="2">
    <source>
        <dbReference type="EMBL" id="GAA0954450.1"/>
    </source>
</evidence>
<proteinExistence type="predicted"/>
<dbReference type="RefSeq" id="WP_343977680.1">
    <property type="nucleotide sequence ID" value="NZ_BAAAHK010000017.1"/>
</dbReference>
<reference evidence="2 3" key="1">
    <citation type="journal article" date="2019" name="Int. J. Syst. Evol. Microbiol.">
        <title>The Global Catalogue of Microorganisms (GCM) 10K type strain sequencing project: providing services to taxonomists for standard genome sequencing and annotation.</title>
        <authorList>
            <consortium name="The Broad Institute Genomics Platform"/>
            <consortium name="The Broad Institute Genome Sequencing Center for Infectious Disease"/>
            <person name="Wu L."/>
            <person name="Ma J."/>
        </authorList>
    </citation>
    <scope>NUCLEOTIDE SEQUENCE [LARGE SCALE GENOMIC DNA]</scope>
    <source>
        <strain evidence="2 3">JCM 10977</strain>
    </source>
</reference>
<gene>
    <name evidence="2" type="ORF">GCM10009554_60220</name>
</gene>
<protein>
    <recommendedName>
        <fullName evidence="1">N-acetyltransferase domain-containing protein</fullName>
    </recommendedName>
</protein>
<sequence length="313" mass="33789">MAGLPPGATWRAMQLSDAGAIQQYLAARSVALIGIHQYSPEGVDDFLRNPQLALTTDTWLISADDKIIGTAAVVQRPDCIGIELTTADRSVADWLFDRAVARAAEATRAAGLSEQLVRIAVLGADKQLAELAAARGFTHETSIQRMRIAHTGPLDRPDPPTGVVVRNGAPDEAARRTAYRLIAESFDDQPSASPPGYDKWVAAREARSTFDWSQLTVLELDGTPVAVREFDRNFISSDNAGYIGRIGVLAPARGLGLAKYLLRDQFAIDATAGLSGTMLHVDSSNPTPALGLYLSVGMRPDIVTDRWRKTLRV</sequence>
<dbReference type="InterPro" id="IPR016181">
    <property type="entry name" value="Acyl_CoA_acyltransferase"/>
</dbReference>
<dbReference type="Gene3D" id="3.40.630.30">
    <property type="match status" value="1"/>
</dbReference>
<dbReference type="SUPFAM" id="SSF55729">
    <property type="entry name" value="Acyl-CoA N-acyltransferases (Nat)"/>
    <property type="match status" value="1"/>
</dbReference>
<feature type="domain" description="N-acetyltransferase" evidence="1">
    <location>
        <begin position="163"/>
        <end position="313"/>
    </location>
</feature>
<organism evidence="2 3">
    <name type="scientific">Kribbella koreensis</name>
    <dbReference type="NCBI Taxonomy" id="57909"/>
    <lineage>
        <taxon>Bacteria</taxon>
        <taxon>Bacillati</taxon>
        <taxon>Actinomycetota</taxon>
        <taxon>Actinomycetes</taxon>
        <taxon>Propionibacteriales</taxon>
        <taxon>Kribbellaceae</taxon>
        <taxon>Kribbella</taxon>
    </lineage>
</organism>
<comment type="caution">
    <text evidence="2">The sequence shown here is derived from an EMBL/GenBank/DDBJ whole genome shotgun (WGS) entry which is preliminary data.</text>
</comment>
<evidence type="ECO:0000313" key="3">
    <source>
        <dbReference type="Proteomes" id="UP001500542"/>
    </source>
</evidence>